<reference evidence="1 2" key="1">
    <citation type="submission" date="2017-12" db="EMBL/GenBank/DDBJ databases">
        <title>Comparative genomics of Botrytis spp.</title>
        <authorList>
            <person name="Valero-Jimenez C.A."/>
            <person name="Tapia P."/>
            <person name="Veloso J."/>
            <person name="Silva-Moreno E."/>
            <person name="Staats M."/>
            <person name="Valdes J.H."/>
            <person name="Van Kan J.A.L."/>
        </authorList>
    </citation>
    <scope>NUCLEOTIDE SEQUENCE [LARGE SCALE GENOMIC DNA]</scope>
    <source>
        <strain evidence="1 2">MUCL435</strain>
    </source>
</reference>
<sequence length="87" mass="10059">MSIRASYRDILFGLASQEVPNVPFLYINNDKQVPWMMYLLSAQTGGFSDVIIRQKLLRRCLKGGSMATINMLYVDFINFVRRNKIPL</sequence>
<organism evidence="1 2">
    <name type="scientific">Botrytis galanthina</name>
    <dbReference type="NCBI Taxonomy" id="278940"/>
    <lineage>
        <taxon>Eukaryota</taxon>
        <taxon>Fungi</taxon>
        <taxon>Dikarya</taxon>
        <taxon>Ascomycota</taxon>
        <taxon>Pezizomycotina</taxon>
        <taxon>Leotiomycetes</taxon>
        <taxon>Helotiales</taxon>
        <taxon>Sclerotiniaceae</taxon>
        <taxon>Botrytis</taxon>
    </lineage>
</organism>
<accession>A0A4S8RCQ0</accession>
<name>A0A4S8RCQ0_9HELO</name>
<comment type="caution">
    <text evidence="1">The sequence shown here is derived from an EMBL/GenBank/DDBJ whole genome shotgun (WGS) entry which is preliminary data.</text>
</comment>
<dbReference type="AlphaFoldDB" id="A0A4S8RCQ0"/>
<protein>
    <submittedName>
        <fullName evidence="1">Uncharacterized protein</fullName>
    </submittedName>
</protein>
<dbReference type="Proteomes" id="UP000308671">
    <property type="component" value="Unassembled WGS sequence"/>
</dbReference>
<evidence type="ECO:0000313" key="2">
    <source>
        <dbReference type="Proteomes" id="UP000308671"/>
    </source>
</evidence>
<gene>
    <name evidence="1" type="ORF">BGAL_0119g00120</name>
</gene>
<evidence type="ECO:0000313" key="1">
    <source>
        <dbReference type="EMBL" id="THV51204.1"/>
    </source>
</evidence>
<proteinExistence type="predicted"/>
<dbReference type="EMBL" id="PQXL01000119">
    <property type="protein sequence ID" value="THV51204.1"/>
    <property type="molecule type" value="Genomic_DNA"/>
</dbReference>
<keyword evidence="2" id="KW-1185">Reference proteome</keyword>